<dbReference type="AlphaFoldDB" id="A0AAF0E1X2"/>
<evidence type="ECO:0000313" key="2">
    <source>
        <dbReference type="EMBL" id="WFD02067.1"/>
    </source>
</evidence>
<reference evidence="2" key="1">
    <citation type="submission" date="2023-03" db="EMBL/GenBank/DDBJ databases">
        <title>Mating type loci evolution in Malassezia.</title>
        <authorList>
            <person name="Coelho M.A."/>
        </authorList>
    </citation>
    <scope>NUCLEOTIDE SEQUENCE</scope>
    <source>
        <strain evidence="2">CBS 7876</strain>
    </source>
</reference>
<dbReference type="Gene3D" id="2.40.50.140">
    <property type="entry name" value="Nucleic acid-binding proteins"/>
    <property type="match status" value="1"/>
</dbReference>
<proteinExistence type="predicted"/>
<evidence type="ECO:0000256" key="1">
    <source>
        <dbReference type="SAM" id="MobiDB-lite"/>
    </source>
</evidence>
<sequence>MVHGGGHLFDPALHAAFYQHRWAASPARALTVCVRDVHRLVHAFPRLFAQGTVRLYRHRQWPCVYVTLVATVVAVRVLDAAMEYTGACAADAVDDGSAALDVQCARLLRSTHAHGVYSCYVRAEDEVRAAPQMQVGDVVRLTGRVFERRDGSRSVDVDVLESVDATQEPLHVLRALSYAAERYAAAPSMPEECYGEDGGAERQTEADAAADAEGGGRAGTRAAADEEPRAVPAVQAPPRYPEPAPSTRSMIDFLARYLRDKTAAALEGGALDRPVPAFTIPQLSSSATVQRHAGRLVAHKLAGRALSDAARRAKVEQLLVHCVRRLVRAGVLLERRRGGFQVVCAALVAAYIAVLVRHTPERRGAEVRAFSAADMRERVCAAERRLARVPGATFDAALALLARAGVVHRRAGGAWGAGREPGEP</sequence>
<accession>A0AAF0E1X2</accession>
<evidence type="ECO:0000313" key="3">
    <source>
        <dbReference type="Proteomes" id="UP001214603"/>
    </source>
</evidence>
<dbReference type="InterPro" id="IPR012340">
    <property type="entry name" value="NA-bd_OB-fold"/>
</dbReference>
<feature type="region of interest" description="Disordered" evidence="1">
    <location>
        <begin position="190"/>
        <end position="245"/>
    </location>
</feature>
<dbReference type="EMBL" id="CP119934">
    <property type="protein sequence ID" value="WFD02067.1"/>
    <property type="molecule type" value="Genomic_DNA"/>
</dbReference>
<gene>
    <name evidence="2" type="ORF">MOBT1_000745</name>
</gene>
<keyword evidence="3" id="KW-1185">Reference proteome</keyword>
<organism evidence="2 3">
    <name type="scientific">Malassezia obtusa</name>
    <dbReference type="NCBI Taxonomy" id="76774"/>
    <lineage>
        <taxon>Eukaryota</taxon>
        <taxon>Fungi</taxon>
        <taxon>Dikarya</taxon>
        <taxon>Basidiomycota</taxon>
        <taxon>Ustilaginomycotina</taxon>
        <taxon>Malasseziomycetes</taxon>
        <taxon>Malasseziales</taxon>
        <taxon>Malasseziaceae</taxon>
        <taxon>Malassezia</taxon>
    </lineage>
</organism>
<protein>
    <submittedName>
        <fullName evidence="2">Uncharacterized protein</fullName>
    </submittedName>
</protein>
<dbReference type="Proteomes" id="UP001214603">
    <property type="component" value="Chromosome 1"/>
</dbReference>
<name>A0AAF0E1X2_9BASI</name>